<dbReference type="EMBL" id="LGRX02005916">
    <property type="protein sequence ID" value="KAK3277780.1"/>
    <property type="molecule type" value="Genomic_DNA"/>
</dbReference>
<dbReference type="Proteomes" id="UP001190700">
    <property type="component" value="Unassembled WGS sequence"/>
</dbReference>
<dbReference type="AlphaFoldDB" id="A0AAE0GGE9"/>
<reference evidence="2 3" key="1">
    <citation type="journal article" date="2015" name="Genome Biol. Evol.">
        <title>Comparative Genomics of a Bacterivorous Green Alga Reveals Evolutionary Causalities and Consequences of Phago-Mixotrophic Mode of Nutrition.</title>
        <authorList>
            <person name="Burns J.A."/>
            <person name="Paasch A."/>
            <person name="Narechania A."/>
            <person name="Kim E."/>
        </authorList>
    </citation>
    <scope>NUCLEOTIDE SEQUENCE [LARGE SCALE GENOMIC DNA]</scope>
    <source>
        <strain evidence="2 3">PLY_AMNH</strain>
    </source>
</reference>
<comment type="caution">
    <text evidence="2">The sequence shown here is derived from an EMBL/GenBank/DDBJ whole genome shotgun (WGS) entry which is preliminary data.</text>
</comment>
<gene>
    <name evidence="2" type="ORF">CYMTET_14236</name>
</gene>
<evidence type="ECO:0000313" key="3">
    <source>
        <dbReference type="Proteomes" id="UP001190700"/>
    </source>
</evidence>
<protein>
    <submittedName>
        <fullName evidence="2">Uncharacterized protein</fullName>
    </submittedName>
</protein>
<sequence length="358" mass="39199">MDSAVPLAPSSQIWPATNGARKLAEALGVDLREVAPRVPRPGAFVDTQDVRRHTQPATCQPEVCAPGAEATTVRTQQPAVKKRRGKAIVQEGPSEAAGGAPAPESSPAEDVCGDPLLLDGNRVRVKWPMEDGTWAELDGAVQWLAERAAAGRKRVYEVAFDDGDVRWTRLVGKVAFTVTGSGYKAGRLWTRREDEAMSRRKRAKLAEGNASIGVSLGRSADALLYRSRMISCPEYAPQSGTTHAPTGMKVGWRRVVTKAMQGLPERQGTMSEIYAAVEKLPDVIGALDTDKYPGSKSQLSWHRRVSYVLSHHLEFVRMSNLKNQKSLYRYDATLAPSAKSKAKPKTDKSMNYVKAFRK</sequence>
<accession>A0AAE0GGE9</accession>
<feature type="region of interest" description="Disordered" evidence="1">
    <location>
        <begin position="83"/>
        <end position="111"/>
    </location>
</feature>
<organism evidence="2 3">
    <name type="scientific">Cymbomonas tetramitiformis</name>
    <dbReference type="NCBI Taxonomy" id="36881"/>
    <lineage>
        <taxon>Eukaryota</taxon>
        <taxon>Viridiplantae</taxon>
        <taxon>Chlorophyta</taxon>
        <taxon>Pyramimonadophyceae</taxon>
        <taxon>Pyramimonadales</taxon>
        <taxon>Pyramimonadaceae</taxon>
        <taxon>Cymbomonas</taxon>
    </lineage>
</organism>
<evidence type="ECO:0000313" key="2">
    <source>
        <dbReference type="EMBL" id="KAK3277780.1"/>
    </source>
</evidence>
<proteinExistence type="predicted"/>
<name>A0AAE0GGE9_9CHLO</name>
<feature type="compositionally biased region" description="Low complexity" evidence="1">
    <location>
        <begin position="91"/>
        <end position="109"/>
    </location>
</feature>
<evidence type="ECO:0000256" key="1">
    <source>
        <dbReference type="SAM" id="MobiDB-lite"/>
    </source>
</evidence>
<keyword evidence="3" id="KW-1185">Reference proteome</keyword>